<evidence type="ECO:0000256" key="4">
    <source>
        <dbReference type="ARBA" id="ARBA00022912"/>
    </source>
</evidence>
<dbReference type="CDD" id="cd16343">
    <property type="entry name" value="LMWPTP"/>
    <property type="match status" value="1"/>
</dbReference>
<dbReference type="AlphaFoldDB" id="A0A657Q0W4"/>
<dbReference type="Gene3D" id="3.40.50.2300">
    <property type="match status" value="1"/>
</dbReference>
<evidence type="ECO:0000313" key="8">
    <source>
        <dbReference type="Proteomes" id="UP000250928"/>
    </source>
</evidence>
<evidence type="ECO:0000256" key="2">
    <source>
        <dbReference type="ARBA" id="ARBA00013064"/>
    </source>
</evidence>
<dbReference type="InterPro" id="IPR036196">
    <property type="entry name" value="Ptyr_pPase_sf"/>
</dbReference>
<evidence type="ECO:0000256" key="3">
    <source>
        <dbReference type="ARBA" id="ARBA00022801"/>
    </source>
</evidence>
<organism evidence="7 8">
    <name type="scientific">Candidatus Sedimenticola endophacoides</name>
    <dbReference type="NCBI Taxonomy" id="2548426"/>
    <lineage>
        <taxon>Bacteria</taxon>
        <taxon>Pseudomonadati</taxon>
        <taxon>Pseudomonadota</taxon>
        <taxon>Gammaproteobacteria</taxon>
        <taxon>Chromatiales</taxon>
        <taxon>Sedimenticolaceae</taxon>
        <taxon>Sedimenticola</taxon>
    </lineage>
</organism>
<evidence type="ECO:0000259" key="6">
    <source>
        <dbReference type="SMART" id="SM00226"/>
    </source>
</evidence>
<keyword evidence="3" id="KW-0378">Hydrolase</keyword>
<dbReference type="InterPro" id="IPR017867">
    <property type="entry name" value="Tyr_phospatase_low_mol_wt"/>
</dbReference>
<evidence type="ECO:0000256" key="5">
    <source>
        <dbReference type="PIRSR" id="PIRSR617867-1"/>
    </source>
</evidence>
<accession>A0A657Q0W4</accession>
<sequence length="162" mass="18131">MNDMKKIRVLFCCMGNICRSPTAHGVFEALVERAGLSHLIEVDSAGTHSYHIGKAPDQRSQRTALSRGFDLSHLRARQALSADFQAFDYILAMDRSNYLDLKAISPPGLESRLHLFLDFAPQLRTREVPDPYYGGGDGFETVFDLVEAAAEGLLRHIRTEHL</sequence>
<comment type="similarity">
    <text evidence="1">Belongs to the low molecular weight phosphotyrosine protein phosphatase family.</text>
</comment>
<gene>
    <name evidence="7" type="ORF">C3L24_08170</name>
</gene>
<protein>
    <recommendedName>
        <fullName evidence="2">protein-tyrosine-phosphatase</fullName>
        <ecNumber evidence="2">3.1.3.48</ecNumber>
    </recommendedName>
</protein>
<evidence type="ECO:0000313" key="7">
    <source>
        <dbReference type="EMBL" id="PUE01331.1"/>
    </source>
</evidence>
<feature type="active site" description="Proton donor" evidence="5">
    <location>
        <position position="130"/>
    </location>
</feature>
<dbReference type="Proteomes" id="UP000250928">
    <property type="component" value="Unassembled WGS sequence"/>
</dbReference>
<dbReference type="GO" id="GO:0004725">
    <property type="term" value="F:protein tyrosine phosphatase activity"/>
    <property type="evidence" value="ECO:0007669"/>
    <property type="project" value="UniProtKB-EC"/>
</dbReference>
<name>A0A657Q0W4_9GAMM</name>
<dbReference type="PANTHER" id="PTHR11717">
    <property type="entry name" value="LOW MOLECULAR WEIGHT PROTEIN TYROSINE PHOSPHATASE"/>
    <property type="match status" value="1"/>
</dbReference>
<comment type="caution">
    <text evidence="7">The sequence shown here is derived from an EMBL/GenBank/DDBJ whole genome shotgun (WGS) entry which is preliminary data.</text>
</comment>
<dbReference type="FunFam" id="3.40.50.2300:FF:000113">
    <property type="entry name" value="Low molecular weight protein-tyrosine-phosphatase"/>
    <property type="match status" value="1"/>
</dbReference>
<dbReference type="PANTHER" id="PTHR11717:SF7">
    <property type="entry name" value="LOW MOLECULAR WEIGHT PHOSPHOTYROSINE PROTEIN PHOSPHATASE"/>
    <property type="match status" value="1"/>
</dbReference>
<feature type="domain" description="Phosphotyrosine protein phosphatase I" evidence="6">
    <location>
        <begin position="7"/>
        <end position="156"/>
    </location>
</feature>
<reference evidence="7 8" key="1">
    <citation type="submission" date="2018-01" db="EMBL/GenBank/DDBJ databases">
        <title>Novel co-symbiosis in the lucinid bivalve Phacoides pectinatus.</title>
        <authorList>
            <person name="Lim S.J."/>
            <person name="Davis B.G."/>
            <person name="Gill D.E."/>
            <person name="Engel A.S."/>
            <person name="Anderson L.C."/>
            <person name="Campbell B.J."/>
        </authorList>
    </citation>
    <scope>NUCLEOTIDE SEQUENCE [LARGE SCALE GENOMIC DNA]</scope>
    <source>
        <strain evidence="7">N3_P5</strain>
    </source>
</reference>
<proteinExistence type="inferred from homology"/>
<dbReference type="InterPro" id="IPR050438">
    <property type="entry name" value="LMW_PTPase"/>
</dbReference>
<dbReference type="Pfam" id="PF01451">
    <property type="entry name" value="LMWPc"/>
    <property type="match status" value="1"/>
</dbReference>
<dbReference type="InterPro" id="IPR023485">
    <property type="entry name" value="Ptyr_pPase"/>
</dbReference>
<feature type="active site" evidence="5">
    <location>
        <position position="19"/>
    </location>
</feature>
<dbReference type="PRINTS" id="PR00719">
    <property type="entry name" value="LMWPTPASE"/>
</dbReference>
<dbReference type="EC" id="3.1.3.48" evidence="2"/>
<dbReference type="SUPFAM" id="SSF52788">
    <property type="entry name" value="Phosphotyrosine protein phosphatases I"/>
    <property type="match status" value="1"/>
</dbReference>
<feature type="active site" description="Nucleophile" evidence="5">
    <location>
        <position position="13"/>
    </location>
</feature>
<dbReference type="SMART" id="SM00226">
    <property type="entry name" value="LMWPc"/>
    <property type="match status" value="1"/>
</dbReference>
<evidence type="ECO:0000256" key="1">
    <source>
        <dbReference type="ARBA" id="ARBA00011063"/>
    </source>
</evidence>
<dbReference type="EMBL" id="PQCO01000203">
    <property type="protein sequence ID" value="PUE01331.1"/>
    <property type="molecule type" value="Genomic_DNA"/>
</dbReference>
<keyword evidence="4" id="KW-0904">Protein phosphatase</keyword>